<dbReference type="EMBL" id="JAGIOA010000001">
    <property type="protein sequence ID" value="MBP2378764.1"/>
    <property type="molecule type" value="Genomic_DNA"/>
</dbReference>
<accession>A0ABS4WRB5</accession>
<sequence>MDDLTIEPAVDERPEIARPVSVEPCTSRLDLVETASSDSLPPLKPGSIGVRYRLKRRFRTYDAIACVPAYLAQTRSAETIAGREGERIHGDRTYEPLLVGGMPVAASDENLGAIISATVPEAVLQADHPATAERELHAAMAPALDRYLLIDGEVWISI</sequence>
<name>A0ABS4WRB5_9MICO</name>
<comment type="caution">
    <text evidence="1">The sequence shown here is derived from an EMBL/GenBank/DDBJ whole genome shotgun (WGS) entry which is preliminary data.</text>
</comment>
<proteinExistence type="predicted"/>
<dbReference type="Proteomes" id="UP000703720">
    <property type="component" value="Unassembled WGS sequence"/>
</dbReference>
<evidence type="ECO:0000313" key="1">
    <source>
        <dbReference type="EMBL" id="MBP2378764.1"/>
    </source>
</evidence>
<organism evidence="1 2">
    <name type="scientific">Microbacterium phyllosphaerae</name>
    <dbReference type="NCBI Taxonomy" id="124798"/>
    <lineage>
        <taxon>Bacteria</taxon>
        <taxon>Bacillati</taxon>
        <taxon>Actinomycetota</taxon>
        <taxon>Actinomycetes</taxon>
        <taxon>Micrococcales</taxon>
        <taxon>Microbacteriaceae</taxon>
        <taxon>Microbacterium</taxon>
    </lineage>
</organism>
<dbReference type="RefSeq" id="WP_210097947.1">
    <property type="nucleotide sequence ID" value="NZ_BAAAIO010000001.1"/>
</dbReference>
<gene>
    <name evidence="1" type="ORF">JOF42_002259</name>
</gene>
<keyword evidence="2" id="KW-1185">Reference proteome</keyword>
<evidence type="ECO:0000313" key="2">
    <source>
        <dbReference type="Proteomes" id="UP000703720"/>
    </source>
</evidence>
<reference evidence="1 2" key="1">
    <citation type="submission" date="2021-03" db="EMBL/GenBank/DDBJ databases">
        <title>Sequencing the genomes of 1000 actinobacteria strains.</title>
        <authorList>
            <person name="Klenk H.-P."/>
        </authorList>
    </citation>
    <scope>NUCLEOTIDE SEQUENCE [LARGE SCALE GENOMIC DNA]</scope>
    <source>
        <strain evidence="1 2">DSM 13468</strain>
    </source>
</reference>
<protein>
    <submittedName>
        <fullName evidence="1">Uncharacterized protein</fullName>
    </submittedName>
</protein>